<evidence type="ECO:0000256" key="4">
    <source>
        <dbReference type="ARBA" id="ARBA00022676"/>
    </source>
</evidence>
<dbReference type="InterPro" id="IPR013234">
    <property type="entry name" value="PIGA_GPI_anchor_biosynthesis"/>
</dbReference>
<dbReference type="Pfam" id="PF00534">
    <property type="entry name" value="Glycos_transf_1"/>
    <property type="match status" value="1"/>
</dbReference>
<dbReference type="SUPFAM" id="SSF53756">
    <property type="entry name" value="UDP-Glycosyltransferase/glycogen phosphorylase"/>
    <property type="match status" value="1"/>
</dbReference>
<evidence type="ECO:0000256" key="6">
    <source>
        <dbReference type="ARBA" id="ARBA00032160"/>
    </source>
</evidence>
<gene>
    <name evidence="9" type="ORF">DSTB1V02_LOCUS1944</name>
</gene>
<dbReference type="EC" id="2.4.1.198" evidence="2"/>
<dbReference type="OrthoDB" id="734129at2759"/>
<feature type="domain" description="PIGA GPI anchor biosynthesis" evidence="8">
    <location>
        <begin position="56"/>
        <end position="145"/>
    </location>
</feature>
<accession>A0A7R9A0Y1</accession>
<evidence type="ECO:0000256" key="3">
    <source>
        <dbReference type="ARBA" id="ARBA00022502"/>
    </source>
</evidence>
<dbReference type="UniPathway" id="UPA00196"/>
<dbReference type="Proteomes" id="UP000677054">
    <property type="component" value="Unassembled WGS sequence"/>
</dbReference>
<dbReference type="Pfam" id="PF08288">
    <property type="entry name" value="PIGA"/>
    <property type="match status" value="1"/>
</dbReference>
<dbReference type="PANTHER" id="PTHR45871:SF1">
    <property type="entry name" value="PHOSPHATIDYLINOSITOL N-ACETYLGLUCOSAMINYLTRANSFERASE SUBUNIT A"/>
    <property type="match status" value="1"/>
</dbReference>
<dbReference type="AlphaFoldDB" id="A0A7R9A0Y1"/>
<reference evidence="9" key="1">
    <citation type="submission" date="2020-11" db="EMBL/GenBank/DDBJ databases">
        <authorList>
            <person name="Tran Van P."/>
        </authorList>
    </citation>
    <scope>NUCLEOTIDE SEQUENCE</scope>
</reference>
<keyword evidence="5" id="KW-0808">Transferase</keyword>
<evidence type="ECO:0000256" key="1">
    <source>
        <dbReference type="ARBA" id="ARBA00004687"/>
    </source>
</evidence>
<evidence type="ECO:0000313" key="9">
    <source>
        <dbReference type="EMBL" id="CAD7241969.1"/>
    </source>
</evidence>
<organism evidence="9">
    <name type="scientific">Darwinula stevensoni</name>
    <dbReference type="NCBI Taxonomy" id="69355"/>
    <lineage>
        <taxon>Eukaryota</taxon>
        <taxon>Metazoa</taxon>
        <taxon>Ecdysozoa</taxon>
        <taxon>Arthropoda</taxon>
        <taxon>Crustacea</taxon>
        <taxon>Oligostraca</taxon>
        <taxon>Ostracoda</taxon>
        <taxon>Podocopa</taxon>
        <taxon>Podocopida</taxon>
        <taxon>Darwinulocopina</taxon>
        <taxon>Darwinuloidea</taxon>
        <taxon>Darwinulidae</taxon>
        <taxon>Darwinula</taxon>
    </lineage>
</organism>
<feature type="domain" description="Glycosyl transferase family 1" evidence="7">
    <location>
        <begin position="202"/>
        <end position="350"/>
    </location>
</feature>
<comment type="pathway">
    <text evidence="1">Glycolipid biosynthesis; glycosylphosphatidylinositol-anchor biosynthesis.</text>
</comment>
<dbReference type="FunFam" id="3.40.50.2000:FF:000026">
    <property type="entry name" value="Phosphatidylinositol N-acetylglucosaminyltransferase subunit A"/>
    <property type="match status" value="1"/>
</dbReference>
<dbReference type="InterPro" id="IPR039507">
    <property type="entry name" value="PIG-A/GPI3"/>
</dbReference>
<dbReference type="CDD" id="cd03796">
    <property type="entry name" value="GT4_PIG-A-like"/>
    <property type="match status" value="1"/>
</dbReference>
<keyword evidence="10" id="KW-1185">Reference proteome</keyword>
<dbReference type="GO" id="GO:0000506">
    <property type="term" value="C:glycosylphosphatidylinositol-N-acetylglucosaminyltransferase (GPI-GnT) complex"/>
    <property type="evidence" value="ECO:0007669"/>
    <property type="project" value="InterPro"/>
</dbReference>
<dbReference type="GO" id="GO:0006506">
    <property type="term" value="P:GPI anchor biosynthetic process"/>
    <property type="evidence" value="ECO:0007669"/>
    <property type="project" value="UniProtKB-UniPathway"/>
</dbReference>
<evidence type="ECO:0000256" key="5">
    <source>
        <dbReference type="ARBA" id="ARBA00022679"/>
    </source>
</evidence>
<keyword evidence="3" id="KW-0337">GPI-anchor biosynthesis</keyword>
<proteinExistence type="predicted"/>
<dbReference type="GO" id="GO:0017176">
    <property type="term" value="F:phosphatidylinositol N-acetylglucosaminyltransferase activity"/>
    <property type="evidence" value="ECO:0007669"/>
    <property type="project" value="UniProtKB-EC"/>
</dbReference>
<dbReference type="PANTHER" id="PTHR45871">
    <property type="entry name" value="N-ACETYLGLUCOSAMINYL-PHOSPHATIDYLINOSITOL BIOSYNTHETIC PROTEIN"/>
    <property type="match status" value="1"/>
</dbReference>
<evidence type="ECO:0000259" key="7">
    <source>
        <dbReference type="Pfam" id="PF00534"/>
    </source>
</evidence>
<evidence type="ECO:0000313" key="10">
    <source>
        <dbReference type="Proteomes" id="UP000677054"/>
    </source>
</evidence>
<dbReference type="Gene3D" id="3.40.50.2000">
    <property type="entry name" value="Glycogen Phosphorylase B"/>
    <property type="match status" value="2"/>
</dbReference>
<dbReference type="EMBL" id="CAJPEV010000199">
    <property type="protein sequence ID" value="CAG0882239.1"/>
    <property type="molecule type" value="Genomic_DNA"/>
</dbReference>
<evidence type="ECO:0000256" key="2">
    <source>
        <dbReference type="ARBA" id="ARBA00012420"/>
    </source>
</evidence>
<name>A0A7R9A0Y1_9CRUS</name>
<protein>
    <recommendedName>
        <fullName evidence="2">phosphatidylinositol N-acetylglucosaminyltransferase</fullName>
        <ecNumber evidence="2">2.4.1.198</ecNumber>
    </recommendedName>
    <alternativeName>
        <fullName evidence="6">GlcNAc-PI synthesis protein</fullName>
    </alternativeName>
</protein>
<dbReference type="InterPro" id="IPR001296">
    <property type="entry name" value="Glyco_trans_1"/>
</dbReference>
<sequence>MAGDTGDFEDQKRLRRLNICMVSDFFYPNIGGVEAHIYQLSQCLIDRGHRVIVVTHSYGNRKGIRHMTNGLKVYYLPIPTFYNQCVLPTILTTLPLMRCIFIRERIDVVHGHSAFSTLAHEAMLHASYMGIKTVFTDHSLFGFADASAIVTNNFLCISLVNVDHCICVSHTGKENTVLRARVRSSHVSVIPNAVDTSIFKPDPSQRNPNKITIVTMSRLVYRKGIDLLADVIPPICEAFPQVEFLVGGDGPKRLLLEELREKYALQERVTLLGSVDHCQVRDLLIKGHIFLNTSLTEAFCVAILEATACGLQVVTTCVGGIPEVLPPHLITLAQPNSKALIDALKTVIERVEGGETLNEWEMHRQVKSMYQWTDIAERTEKVYFAIISDSHPQMTLKQRLSRCLKVGPYAGKFYLLVILLAQVICRLLEVFAPPSSIDIVPHVGEPP</sequence>
<dbReference type="EMBL" id="LR899716">
    <property type="protein sequence ID" value="CAD7241969.1"/>
    <property type="molecule type" value="Genomic_DNA"/>
</dbReference>
<keyword evidence="4" id="KW-0328">Glycosyltransferase</keyword>
<evidence type="ECO:0000259" key="8">
    <source>
        <dbReference type="Pfam" id="PF08288"/>
    </source>
</evidence>